<evidence type="ECO:0000313" key="1">
    <source>
        <dbReference type="EMBL" id="MBT2163307.1"/>
    </source>
</evidence>
<dbReference type="Gene3D" id="1.20.120.450">
    <property type="entry name" value="dinb family like domain"/>
    <property type="match status" value="1"/>
</dbReference>
<name>A0ABS5WIS5_9FLAO</name>
<protein>
    <submittedName>
        <fullName evidence="1">DUF1572 family protein</fullName>
    </submittedName>
</protein>
<organism evidence="1 2">
    <name type="scientific">Zobellia barbeyronii</name>
    <dbReference type="NCBI Taxonomy" id="2748009"/>
    <lineage>
        <taxon>Bacteria</taxon>
        <taxon>Pseudomonadati</taxon>
        <taxon>Bacteroidota</taxon>
        <taxon>Flavobacteriia</taxon>
        <taxon>Flavobacteriales</taxon>
        <taxon>Flavobacteriaceae</taxon>
        <taxon>Zobellia</taxon>
    </lineage>
</organism>
<reference evidence="2" key="1">
    <citation type="submission" date="2023-07" db="EMBL/GenBank/DDBJ databases">
        <title>Zobellia barbeyronii sp. nov., a new marine flavobacterium, isolated from green and red algae.</title>
        <authorList>
            <person name="Nedashkovskaya O.I."/>
            <person name="Otstavnykh N."/>
            <person name="Zhukova N."/>
            <person name="Guzev K."/>
            <person name="Chausova V."/>
            <person name="Tekutyeva L."/>
            <person name="Mikhailov V."/>
            <person name="Isaeva M."/>
        </authorList>
    </citation>
    <scope>NUCLEOTIDE SEQUENCE [LARGE SCALE GENOMIC DNA]</scope>
    <source>
        <strain evidence="2">KMM 6746</strain>
    </source>
</reference>
<proteinExistence type="predicted"/>
<dbReference type="SUPFAM" id="SSF109854">
    <property type="entry name" value="DinB/YfiT-like putative metalloenzymes"/>
    <property type="match status" value="1"/>
</dbReference>
<dbReference type="InterPro" id="IPR034660">
    <property type="entry name" value="DinB/YfiT-like"/>
</dbReference>
<gene>
    <name evidence="1" type="ORF">HW347_18690</name>
</gene>
<dbReference type="InterPro" id="IPR011466">
    <property type="entry name" value="DUF1572"/>
</dbReference>
<evidence type="ECO:0000313" key="2">
    <source>
        <dbReference type="Proteomes" id="UP000740413"/>
    </source>
</evidence>
<dbReference type="EMBL" id="JACATN010000006">
    <property type="protein sequence ID" value="MBT2163307.1"/>
    <property type="molecule type" value="Genomic_DNA"/>
</dbReference>
<keyword evidence="2" id="KW-1185">Reference proteome</keyword>
<accession>A0ABS5WIS5</accession>
<sequence length="148" mass="17193">MLKETLIELFTRDLNTLKNEIALYSDDTTLWKVENSIKNSGGNLCLHIIGNLKTFIGNALALDDYIRRRDFEFSGKNVDRTILYKEIDETISIVTKGISMLSDDQLNGNYPALIWKNETKTDFTLIHLHSHLTYHLGQINYHRRLLEH</sequence>
<dbReference type="Pfam" id="PF07609">
    <property type="entry name" value="DUF1572"/>
    <property type="match status" value="1"/>
</dbReference>
<comment type="caution">
    <text evidence="1">The sequence shown here is derived from an EMBL/GenBank/DDBJ whole genome shotgun (WGS) entry which is preliminary data.</text>
</comment>
<dbReference type="Proteomes" id="UP000740413">
    <property type="component" value="Unassembled WGS sequence"/>
</dbReference>